<dbReference type="GO" id="GO:0005524">
    <property type="term" value="F:ATP binding"/>
    <property type="evidence" value="ECO:0007669"/>
    <property type="project" value="UniProtKB-UniRule"/>
</dbReference>
<dbReference type="InterPro" id="IPR008266">
    <property type="entry name" value="Tyr_kinase_AS"/>
</dbReference>
<dbReference type="EC" id="2.7.11.1" evidence="1"/>
<feature type="domain" description="Protein kinase" evidence="10">
    <location>
        <begin position="10"/>
        <end position="272"/>
    </location>
</feature>
<protein>
    <recommendedName>
        <fullName evidence="1">non-specific serine/threonine protein kinase</fullName>
        <ecNumber evidence="1">2.7.11.1</ecNumber>
    </recommendedName>
</protein>
<dbReference type="PROSITE" id="PS00109">
    <property type="entry name" value="PROTEIN_KINASE_TYR"/>
    <property type="match status" value="1"/>
</dbReference>
<accession>A0A255GZH3</accession>
<dbReference type="PANTHER" id="PTHR43289:SF6">
    <property type="entry name" value="SERINE_THREONINE-PROTEIN KINASE NEKL-3"/>
    <property type="match status" value="1"/>
</dbReference>
<keyword evidence="9" id="KW-0472">Membrane</keyword>
<keyword evidence="4 7" id="KW-0547">Nucleotide-binding</keyword>
<evidence type="ECO:0000256" key="5">
    <source>
        <dbReference type="ARBA" id="ARBA00022777"/>
    </source>
</evidence>
<evidence type="ECO:0000256" key="7">
    <source>
        <dbReference type="PROSITE-ProRule" id="PRU10141"/>
    </source>
</evidence>
<evidence type="ECO:0000256" key="8">
    <source>
        <dbReference type="SAM" id="MobiDB-lite"/>
    </source>
</evidence>
<evidence type="ECO:0000256" key="4">
    <source>
        <dbReference type="ARBA" id="ARBA00022741"/>
    </source>
</evidence>
<evidence type="ECO:0000256" key="2">
    <source>
        <dbReference type="ARBA" id="ARBA00022527"/>
    </source>
</evidence>
<dbReference type="InterPro" id="IPR000719">
    <property type="entry name" value="Prot_kinase_dom"/>
</dbReference>
<dbReference type="GO" id="GO:0004674">
    <property type="term" value="F:protein serine/threonine kinase activity"/>
    <property type="evidence" value="ECO:0007669"/>
    <property type="project" value="UniProtKB-KW"/>
</dbReference>
<keyword evidence="2 11" id="KW-0723">Serine/threonine-protein kinase</keyword>
<keyword evidence="6 7" id="KW-0067">ATP-binding</keyword>
<evidence type="ECO:0000259" key="10">
    <source>
        <dbReference type="PROSITE" id="PS50011"/>
    </source>
</evidence>
<keyword evidence="9" id="KW-1133">Transmembrane helix</keyword>
<evidence type="ECO:0000313" key="11">
    <source>
        <dbReference type="EMBL" id="OYO21030.1"/>
    </source>
</evidence>
<comment type="caution">
    <text evidence="11">The sequence shown here is derived from an EMBL/GenBank/DDBJ whole genome shotgun (WGS) entry which is preliminary data.</text>
</comment>
<dbReference type="AlphaFoldDB" id="A0A255GZH3"/>
<dbReference type="OrthoDB" id="5241055at2"/>
<feature type="binding site" evidence="7">
    <location>
        <position position="39"/>
    </location>
    <ligand>
        <name>ATP</name>
        <dbReference type="ChEBI" id="CHEBI:30616"/>
    </ligand>
</feature>
<evidence type="ECO:0000256" key="6">
    <source>
        <dbReference type="ARBA" id="ARBA00022840"/>
    </source>
</evidence>
<feature type="compositionally biased region" description="Pro residues" evidence="8">
    <location>
        <begin position="305"/>
        <end position="314"/>
    </location>
</feature>
<dbReference type="PROSITE" id="PS50011">
    <property type="entry name" value="PROTEIN_KINASE_DOM"/>
    <property type="match status" value="1"/>
</dbReference>
<evidence type="ECO:0000256" key="3">
    <source>
        <dbReference type="ARBA" id="ARBA00022679"/>
    </source>
</evidence>
<proteinExistence type="predicted"/>
<evidence type="ECO:0000256" key="9">
    <source>
        <dbReference type="SAM" id="Phobius"/>
    </source>
</evidence>
<gene>
    <name evidence="11" type="ORF">CGZ93_11445</name>
</gene>
<sequence length="362" mass="39297">MPTMEKIGRYRLIRRLGAGSFATVWLGRDDDLDVDVAVKVLADNWASNDNVRNRFLFEARLMRRIRDPRVVRVYDIGTLPDGRPYFVMDYCDSGSLQDLRRSPIDPGTTLHLCAEACRALDVVHREQVVHRDVTPGNLLLDRSSGKLQVLLADLGVAKEMIEQAGATMTAGTPSYMAPEQASGDALGPRSDLYAMASVTYAVLTGQPAFPVKTVQDLMTRPPDALPRPLAPILGTPPQLDQLLVAALSLNPAQRPPSAAVMADELDRIAALLPLPDATQSTQVRPRFTPELGSLPPQWQASANPMPTPTSLPPHPSGISHVVGPIPQPADDGPPVWQHWTLVTLIAVLVFLGVVALTLFMLG</sequence>
<dbReference type="SUPFAM" id="SSF56112">
    <property type="entry name" value="Protein kinase-like (PK-like)"/>
    <property type="match status" value="1"/>
</dbReference>
<feature type="transmembrane region" description="Helical" evidence="9">
    <location>
        <begin position="336"/>
        <end position="361"/>
    </location>
</feature>
<dbReference type="Gene3D" id="1.10.510.10">
    <property type="entry name" value="Transferase(Phosphotransferase) domain 1"/>
    <property type="match status" value="1"/>
</dbReference>
<dbReference type="Gene3D" id="3.30.200.20">
    <property type="entry name" value="Phosphorylase Kinase, domain 1"/>
    <property type="match status" value="1"/>
</dbReference>
<keyword evidence="5 11" id="KW-0418">Kinase</keyword>
<dbReference type="InterPro" id="IPR011009">
    <property type="entry name" value="Kinase-like_dom_sf"/>
</dbReference>
<keyword evidence="3" id="KW-0808">Transferase</keyword>
<dbReference type="Proteomes" id="UP000216311">
    <property type="component" value="Unassembled WGS sequence"/>
</dbReference>
<dbReference type="PANTHER" id="PTHR43289">
    <property type="entry name" value="MITOGEN-ACTIVATED PROTEIN KINASE KINASE KINASE 20-RELATED"/>
    <property type="match status" value="1"/>
</dbReference>
<dbReference type="CDD" id="cd14014">
    <property type="entry name" value="STKc_PknB_like"/>
    <property type="match status" value="1"/>
</dbReference>
<organism evidence="11 12">
    <name type="scientific">Enemella dayhoffiae</name>
    <dbReference type="NCBI Taxonomy" id="2016507"/>
    <lineage>
        <taxon>Bacteria</taxon>
        <taxon>Bacillati</taxon>
        <taxon>Actinomycetota</taxon>
        <taxon>Actinomycetes</taxon>
        <taxon>Propionibacteriales</taxon>
        <taxon>Propionibacteriaceae</taxon>
        <taxon>Enemella</taxon>
    </lineage>
</organism>
<evidence type="ECO:0000256" key="1">
    <source>
        <dbReference type="ARBA" id="ARBA00012513"/>
    </source>
</evidence>
<name>A0A255GZH3_9ACTN</name>
<dbReference type="InterPro" id="IPR017441">
    <property type="entry name" value="Protein_kinase_ATP_BS"/>
</dbReference>
<dbReference type="Pfam" id="PF00069">
    <property type="entry name" value="Pkinase"/>
    <property type="match status" value="1"/>
</dbReference>
<evidence type="ECO:0000313" key="12">
    <source>
        <dbReference type="Proteomes" id="UP000216311"/>
    </source>
</evidence>
<feature type="region of interest" description="Disordered" evidence="8">
    <location>
        <begin position="288"/>
        <end position="314"/>
    </location>
</feature>
<keyword evidence="12" id="KW-1185">Reference proteome</keyword>
<dbReference type="EMBL" id="NMVQ01000023">
    <property type="protein sequence ID" value="OYO21030.1"/>
    <property type="molecule type" value="Genomic_DNA"/>
</dbReference>
<dbReference type="PROSITE" id="PS00107">
    <property type="entry name" value="PROTEIN_KINASE_ATP"/>
    <property type="match status" value="1"/>
</dbReference>
<reference evidence="11 12" key="1">
    <citation type="submission" date="2017-07" db="EMBL/GenBank/DDBJ databases">
        <title>Draft whole genome sequences of clinical Proprionibacteriaceae strains.</title>
        <authorList>
            <person name="Bernier A.-M."/>
            <person name="Bernard K."/>
            <person name="Domingo M.-C."/>
        </authorList>
    </citation>
    <scope>NUCLEOTIDE SEQUENCE [LARGE SCALE GENOMIC DNA]</scope>
    <source>
        <strain evidence="11 12">NML 130396</strain>
    </source>
</reference>
<keyword evidence="9" id="KW-0812">Transmembrane</keyword>